<reference evidence="1 2" key="1">
    <citation type="submission" date="2024-07" db="EMBL/GenBank/DDBJ databases">
        <authorList>
            <person name="Kang M."/>
        </authorList>
    </citation>
    <scope>NUCLEOTIDE SEQUENCE [LARGE SCALE GENOMIC DNA]</scope>
    <source>
        <strain evidence="1 2">DFM31</strain>
    </source>
</reference>
<organism evidence="1 2">
    <name type="scientific">Meridianimarinicoccus marinus</name>
    <dbReference type="NCBI Taxonomy" id="3231483"/>
    <lineage>
        <taxon>Bacteria</taxon>
        <taxon>Pseudomonadati</taxon>
        <taxon>Pseudomonadota</taxon>
        <taxon>Alphaproteobacteria</taxon>
        <taxon>Rhodobacterales</taxon>
        <taxon>Paracoccaceae</taxon>
        <taxon>Meridianimarinicoccus</taxon>
    </lineage>
</organism>
<gene>
    <name evidence="1" type="ORF">AB0T83_11100</name>
</gene>
<protein>
    <recommendedName>
        <fullName evidence="3">Flagellin</fullName>
    </recommendedName>
</protein>
<sequence>MMTTNLGDLSRAFLLRRQTSTVKADLNQLSAELGSGRLSDLQSRLDGNFGALAGVEHGLKLNAGYAASNRDAGQFAAAQQLALTGVLDITTRAGADYLNVASTGETTQRNTIYAQAADQLDQLLARLNTSFGDRSLFAGVATDAPAIADAATLLAGLSTALSGQTTAAGVQAAADAWFDTPGGGFETTVYQGATTDLAPFDIGENAQVALTTRADAQPLREVLKQVAVTALMGQGLLAGNVAEQKRLLADAGAGLMNSADEVTALKAGIGYDEERIDTARLRSDSQAAALRMAQNALVQADPFETALRLSEVEAQLETIYTLTARLSGLSLVSVLR</sequence>
<comment type="caution">
    <text evidence="1">The sequence shown here is derived from an EMBL/GenBank/DDBJ whole genome shotgun (WGS) entry which is preliminary data.</text>
</comment>
<evidence type="ECO:0000313" key="2">
    <source>
        <dbReference type="Proteomes" id="UP001553161"/>
    </source>
</evidence>
<evidence type="ECO:0008006" key="3">
    <source>
        <dbReference type="Google" id="ProtNLM"/>
    </source>
</evidence>
<evidence type="ECO:0000313" key="1">
    <source>
        <dbReference type="EMBL" id="MEV8467327.1"/>
    </source>
</evidence>
<dbReference type="SUPFAM" id="SSF64518">
    <property type="entry name" value="Phase 1 flagellin"/>
    <property type="match status" value="1"/>
</dbReference>
<name>A0ABV3L8G6_9RHOB</name>
<accession>A0ABV3L8G6</accession>
<dbReference type="Proteomes" id="UP001553161">
    <property type="component" value="Unassembled WGS sequence"/>
</dbReference>
<proteinExistence type="predicted"/>
<dbReference type="EMBL" id="JBFBVU010000012">
    <property type="protein sequence ID" value="MEV8467327.1"/>
    <property type="molecule type" value="Genomic_DNA"/>
</dbReference>
<keyword evidence="2" id="KW-1185">Reference proteome</keyword>
<dbReference type="RefSeq" id="WP_366193112.1">
    <property type="nucleotide sequence ID" value="NZ_JBFBVU010000012.1"/>
</dbReference>